<feature type="compositionally biased region" description="Basic and acidic residues" evidence="1">
    <location>
        <begin position="40"/>
        <end position="64"/>
    </location>
</feature>
<dbReference type="RefSeq" id="WP_212693515.1">
    <property type="nucleotide sequence ID" value="NZ_CP058561.1"/>
</dbReference>
<keyword evidence="2" id="KW-0812">Transmembrane</keyword>
<gene>
    <name evidence="4" type="primary">pdaA</name>
    <name evidence="4" type="ORF">HYG85_11145</name>
</gene>
<evidence type="ECO:0000313" key="5">
    <source>
        <dbReference type="Proteomes" id="UP000677305"/>
    </source>
</evidence>
<dbReference type="NCBIfam" id="TIGR02884">
    <property type="entry name" value="spore_pdaA"/>
    <property type="match status" value="1"/>
</dbReference>
<dbReference type="GO" id="GO:0005975">
    <property type="term" value="P:carbohydrate metabolic process"/>
    <property type="evidence" value="ECO:0007669"/>
    <property type="project" value="InterPro"/>
</dbReference>
<dbReference type="InterPro" id="IPR002509">
    <property type="entry name" value="NODB_dom"/>
</dbReference>
<feature type="compositionally biased region" description="Basic and acidic residues" evidence="1">
    <location>
        <begin position="73"/>
        <end position="98"/>
    </location>
</feature>
<evidence type="ECO:0000313" key="4">
    <source>
        <dbReference type="EMBL" id="QUH29444.1"/>
    </source>
</evidence>
<dbReference type="Pfam" id="PF01522">
    <property type="entry name" value="Polysacc_deac_1"/>
    <property type="match status" value="1"/>
</dbReference>
<accession>A0A8J8MAM0</accession>
<evidence type="ECO:0000259" key="3">
    <source>
        <dbReference type="PROSITE" id="PS51677"/>
    </source>
</evidence>
<feature type="domain" description="NodB homology" evidence="3">
    <location>
        <begin position="181"/>
        <end position="362"/>
    </location>
</feature>
<dbReference type="SUPFAM" id="SSF88713">
    <property type="entry name" value="Glycoside hydrolase/deacetylase"/>
    <property type="match status" value="1"/>
</dbReference>
<feature type="transmembrane region" description="Helical" evidence="2">
    <location>
        <begin position="12"/>
        <end position="29"/>
    </location>
</feature>
<evidence type="ECO:0000256" key="2">
    <source>
        <dbReference type="SAM" id="Phobius"/>
    </source>
</evidence>
<dbReference type="Proteomes" id="UP000677305">
    <property type="component" value="Chromosome"/>
</dbReference>
<dbReference type="GO" id="GO:0016020">
    <property type="term" value="C:membrane"/>
    <property type="evidence" value="ECO:0007669"/>
    <property type="project" value="TreeGrafter"/>
</dbReference>
<dbReference type="PANTHER" id="PTHR10587">
    <property type="entry name" value="GLYCOSYL TRANSFERASE-RELATED"/>
    <property type="match status" value="1"/>
</dbReference>
<sequence length="368" mass="42337">MAKKKKKDTKTLKALAIFVLVIGAVYLGLTVGKGAFKPDTTAKDDNENNTIAKEENDNKGKTDNELDETNTESEIHPEKEVKPESEEKSETEEPKVTEEEKDSEEENPSDQEDIKEEDNGEIPQGSSTEDNFDMNVDASTLSNKGYSWSFKRNKEHKKVIGYNKFDIKQYGGYYIVDTDEKVIYLTFDEGYENGYTPTILDTLKANEVKATFFVTKPFIENNAELAKRMKDEGHIVGNHTVHHKRMYELTDDEIKYEIEETARYFEEMTGYKMDTFFRPPEGAYSERSIYLTRELGYKTIFWSMAYADWDTNNQKGKEYAYNHVINNAHPGMISLLHAVSSSNTEALDDIIKTLKEQGYRFGNLYEIE</sequence>
<dbReference type="PROSITE" id="PS51677">
    <property type="entry name" value="NODB"/>
    <property type="match status" value="1"/>
</dbReference>
<dbReference type="Gene3D" id="3.20.20.370">
    <property type="entry name" value="Glycoside hydrolase/deacetylase"/>
    <property type="match status" value="1"/>
</dbReference>
<dbReference type="InterPro" id="IPR011330">
    <property type="entry name" value="Glyco_hydro/deAcase_b/a-brl"/>
</dbReference>
<keyword evidence="2" id="KW-0472">Membrane</keyword>
<dbReference type="InterPro" id="IPR014235">
    <property type="entry name" value="Spore_PdaA"/>
</dbReference>
<dbReference type="EMBL" id="CP058561">
    <property type="protein sequence ID" value="QUH29444.1"/>
    <property type="molecule type" value="Genomic_DNA"/>
</dbReference>
<dbReference type="GO" id="GO:0016810">
    <property type="term" value="F:hydrolase activity, acting on carbon-nitrogen (but not peptide) bonds"/>
    <property type="evidence" value="ECO:0007669"/>
    <property type="project" value="InterPro"/>
</dbReference>
<keyword evidence="5" id="KW-1185">Reference proteome</keyword>
<name>A0A8J8MAM0_9FIRM</name>
<dbReference type="KEGG" id="vgu:HYG85_11145"/>
<reference evidence="4 5" key="1">
    <citation type="submission" date="2020-07" db="EMBL/GenBank/DDBJ databases">
        <title>Vallitalea guaymasensis genome.</title>
        <authorList>
            <person name="Postec A."/>
        </authorList>
    </citation>
    <scope>NUCLEOTIDE SEQUENCE [LARGE SCALE GENOMIC DNA]</scope>
    <source>
        <strain evidence="4 5">Ra1766G1</strain>
    </source>
</reference>
<feature type="region of interest" description="Disordered" evidence="1">
    <location>
        <begin position="34"/>
        <end position="136"/>
    </location>
</feature>
<feature type="compositionally biased region" description="Acidic residues" evidence="1">
    <location>
        <begin position="99"/>
        <end position="120"/>
    </location>
</feature>
<protein>
    <submittedName>
        <fullName evidence="4">Delta-lactam-biosynthetic de-N-acetylase</fullName>
    </submittedName>
</protein>
<proteinExistence type="predicted"/>
<organism evidence="4 5">
    <name type="scientific">Vallitalea guaymasensis</name>
    <dbReference type="NCBI Taxonomy" id="1185412"/>
    <lineage>
        <taxon>Bacteria</taxon>
        <taxon>Bacillati</taxon>
        <taxon>Bacillota</taxon>
        <taxon>Clostridia</taxon>
        <taxon>Lachnospirales</taxon>
        <taxon>Vallitaleaceae</taxon>
        <taxon>Vallitalea</taxon>
    </lineage>
</organism>
<dbReference type="InterPro" id="IPR050248">
    <property type="entry name" value="Polysacc_deacetylase_ArnD"/>
</dbReference>
<dbReference type="CDD" id="cd10948">
    <property type="entry name" value="CE4_BsPdaA_like"/>
    <property type="match status" value="1"/>
</dbReference>
<keyword evidence="2" id="KW-1133">Transmembrane helix</keyword>
<dbReference type="PANTHER" id="PTHR10587:SF78">
    <property type="entry name" value="PEPTIDOGLYCAN-N-ACETYLMURAMIC ACID DEACETYLASE PDAA"/>
    <property type="match status" value="1"/>
</dbReference>
<dbReference type="AlphaFoldDB" id="A0A8J8MAM0"/>
<evidence type="ECO:0000256" key="1">
    <source>
        <dbReference type="SAM" id="MobiDB-lite"/>
    </source>
</evidence>